<dbReference type="STRING" id="126957.T1IS50"/>
<evidence type="ECO:0000256" key="6">
    <source>
        <dbReference type="ARBA" id="ARBA00022801"/>
    </source>
</evidence>
<keyword evidence="16" id="KW-1185">Reference proteome</keyword>
<dbReference type="PRINTS" id="PR01243">
    <property type="entry name" value="NUCDPKINASE"/>
</dbReference>
<dbReference type="InterPro" id="IPR007858">
    <property type="entry name" value="Dpy-30_motif"/>
</dbReference>
<dbReference type="InterPro" id="IPR023005">
    <property type="entry name" value="Nucleoside_diP_kinase_AS"/>
</dbReference>
<feature type="binding site" evidence="12">
    <location>
        <position position="93"/>
    </location>
    <ligand>
        <name>ATP</name>
        <dbReference type="ChEBI" id="CHEBI:30616"/>
    </ligand>
</feature>
<dbReference type="AlphaFoldDB" id="T1IS50"/>
<reference evidence="16" key="1">
    <citation type="submission" date="2011-05" db="EMBL/GenBank/DDBJ databases">
        <authorList>
            <person name="Richards S.R."/>
            <person name="Qu J."/>
            <person name="Jiang H."/>
            <person name="Jhangiani S.N."/>
            <person name="Agravi P."/>
            <person name="Goodspeed R."/>
            <person name="Gross S."/>
            <person name="Mandapat C."/>
            <person name="Jackson L."/>
            <person name="Mathew T."/>
            <person name="Pu L."/>
            <person name="Thornton R."/>
            <person name="Saada N."/>
            <person name="Wilczek-Boney K.B."/>
            <person name="Lee S."/>
            <person name="Kovar C."/>
            <person name="Wu Y."/>
            <person name="Scherer S.E."/>
            <person name="Worley K.C."/>
            <person name="Muzny D.M."/>
            <person name="Gibbs R."/>
        </authorList>
    </citation>
    <scope>NUCLEOTIDE SEQUENCE</scope>
    <source>
        <strain evidence="16">Brora</strain>
    </source>
</reference>
<comment type="similarity">
    <text evidence="2 12 13">Belongs to the NDK family.</text>
</comment>
<dbReference type="PROSITE" id="PS51374">
    <property type="entry name" value="NDPK_LIKE"/>
    <property type="match status" value="1"/>
</dbReference>
<dbReference type="GO" id="GO:1902176">
    <property type="term" value="P:negative regulation of oxidative stress-induced intrinsic apoptotic signaling pathway"/>
    <property type="evidence" value="ECO:0007669"/>
    <property type="project" value="TreeGrafter"/>
</dbReference>
<dbReference type="GO" id="GO:0046872">
    <property type="term" value="F:metal ion binding"/>
    <property type="evidence" value="ECO:0007669"/>
    <property type="project" value="UniProtKB-KW"/>
</dbReference>
<evidence type="ECO:0000256" key="5">
    <source>
        <dbReference type="ARBA" id="ARBA00022723"/>
    </source>
</evidence>
<dbReference type="Pfam" id="PF00334">
    <property type="entry name" value="NDK"/>
    <property type="match status" value="1"/>
</dbReference>
<proteinExistence type="inferred from homology"/>
<evidence type="ECO:0000256" key="7">
    <source>
        <dbReference type="ARBA" id="ARBA00022842"/>
    </source>
</evidence>
<dbReference type="InterPro" id="IPR034907">
    <property type="entry name" value="NDK-like_dom"/>
</dbReference>
<evidence type="ECO:0000256" key="12">
    <source>
        <dbReference type="PROSITE-ProRule" id="PRU00706"/>
    </source>
</evidence>
<evidence type="ECO:0000256" key="9">
    <source>
        <dbReference type="ARBA" id="ARBA00023273"/>
    </source>
</evidence>
<dbReference type="GO" id="GO:0005929">
    <property type="term" value="C:cilium"/>
    <property type="evidence" value="ECO:0007669"/>
    <property type="project" value="UniProtKB-SubCell"/>
</dbReference>
<dbReference type="PROSITE" id="PS00469">
    <property type="entry name" value="NDPK"/>
    <property type="match status" value="1"/>
</dbReference>
<protein>
    <recommendedName>
        <fullName evidence="10">Nucleoside diphosphate kinase homolog 5</fullName>
    </recommendedName>
    <alternativeName>
        <fullName evidence="11">3'-5' exonuclease NME5</fullName>
    </alternativeName>
</protein>
<keyword evidence="6" id="KW-0378">Hydrolase</keyword>
<evidence type="ECO:0000313" key="16">
    <source>
        <dbReference type="Proteomes" id="UP000014500"/>
    </source>
</evidence>
<feature type="binding site" evidence="12">
    <location>
        <position position="87"/>
    </location>
    <ligand>
        <name>ATP</name>
        <dbReference type="ChEBI" id="CHEBI:30616"/>
    </ligand>
</feature>
<dbReference type="EMBL" id="JH431421">
    <property type="status" value="NOT_ANNOTATED_CDS"/>
    <property type="molecule type" value="Genomic_DNA"/>
</dbReference>
<reference evidence="15" key="2">
    <citation type="submission" date="2015-02" db="UniProtKB">
        <authorList>
            <consortium name="EnsemblMetazoa"/>
        </authorList>
    </citation>
    <scope>IDENTIFICATION</scope>
</reference>
<dbReference type="PhylomeDB" id="T1IS50"/>
<feature type="domain" description="Nucleoside diphosphate kinase-like" evidence="14">
    <location>
        <begin position="5"/>
        <end position="143"/>
    </location>
</feature>
<evidence type="ECO:0000256" key="3">
    <source>
        <dbReference type="ARBA" id="ARBA00022473"/>
    </source>
</evidence>
<name>T1IS50_STRMM</name>
<dbReference type="OMA" id="HNAISYW"/>
<evidence type="ECO:0000259" key="14">
    <source>
        <dbReference type="SMART" id="SM00562"/>
    </source>
</evidence>
<dbReference type="PANTHER" id="PTHR46161">
    <property type="entry name" value="NUCLEOSIDE DIPHOSPHATE KINASE"/>
    <property type="match status" value="1"/>
</dbReference>
<evidence type="ECO:0000256" key="1">
    <source>
        <dbReference type="ARBA" id="ARBA00004138"/>
    </source>
</evidence>
<evidence type="ECO:0000256" key="2">
    <source>
        <dbReference type="ARBA" id="ARBA00008142"/>
    </source>
</evidence>
<feature type="active site" description="Pros-phosphohistidine intermediate" evidence="12">
    <location>
        <position position="120"/>
    </location>
</feature>
<feature type="binding site" evidence="12">
    <location>
        <position position="59"/>
    </location>
    <ligand>
        <name>ATP</name>
        <dbReference type="ChEBI" id="CHEBI:30616"/>
    </ligand>
</feature>
<keyword evidence="7" id="KW-0460">Magnesium</keyword>
<evidence type="ECO:0000256" key="4">
    <source>
        <dbReference type="ARBA" id="ARBA00022490"/>
    </source>
</evidence>
<sequence length="208" mass="23454">MTVPVEKTLALLKPGSVQFFDQVEEVIKEHGFTILQKRKLQLTSEQLSEFYGEHFGKPFFHDLIAYMRSGPVIAMVLARQQAVVQWRILIGPTKTSNARIVAPNSLRARFGIDDTRNGFHGSDSLPSAEREIHFFFPGTIVEPVMSGQAAKDYLAQAVNPTLLKGLTHLCKNKPNDPIIWLADWLLINNPNKPIIEDVTNLYDLPDFN</sequence>
<dbReference type="eggNOG" id="KOG0888">
    <property type="taxonomic scope" value="Eukaryota"/>
</dbReference>
<dbReference type="Pfam" id="PF05186">
    <property type="entry name" value="Dpy-30"/>
    <property type="match status" value="1"/>
</dbReference>
<evidence type="ECO:0000256" key="8">
    <source>
        <dbReference type="ARBA" id="ARBA00023080"/>
    </source>
</evidence>
<dbReference type="GO" id="GO:0006228">
    <property type="term" value="P:UTP biosynthetic process"/>
    <property type="evidence" value="ECO:0007669"/>
    <property type="project" value="InterPro"/>
</dbReference>
<comment type="subcellular location">
    <subcellularLocation>
        <location evidence="1">Cell projection</location>
        <location evidence="1">Cilium</location>
    </subcellularLocation>
</comment>
<dbReference type="SUPFAM" id="SSF54919">
    <property type="entry name" value="Nucleoside diphosphate kinase, NDK"/>
    <property type="match status" value="1"/>
</dbReference>
<accession>T1IS50</accession>
<dbReference type="GO" id="GO:0004550">
    <property type="term" value="F:nucleoside diphosphate kinase activity"/>
    <property type="evidence" value="ECO:0007669"/>
    <property type="project" value="InterPro"/>
</dbReference>
<dbReference type="HOGENOM" id="CLU_060216_2_0_1"/>
<keyword evidence="3" id="KW-0217">Developmental protein</keyword>
<evidence type="ECO:0000256" key="11">
    <source>
        <dbReference type="ARBA" id="ARBA00080200"/>
    </source>
</evidence>
<organism evidence="15 16">
    <name type="scientific">Strigamia maritima</name>
    <name type="common">European centipede</name>
    <name type="synonym">Geophilus maritimus</name>
    <dbReference type="NCBI Taxonomy" id="126957"/>
    <lineage>
        <taxon>Eukaryota</taxon>
        <taxon>Metazoa</taxon>
        <taxon>Ecdysozoa</taxon>
        <taxon>Arthropoda</taxon>
        <taxon>Myriapoda</taxon>
        <taxon>Chilopoda</taxon>
        <taxon>Pleurostigmophora</taxon>
        <taxon>Geophilomorpha</taxon>
        <taxon>Linotaeniidae</taxon>
        <taxon>Strigamia</taxon>
    </lineage>
</organism>
<dbReference type="GO" id="GO:0003341">
    <property type="term" value="P:cilium movement"/>
    <property type="evidence" value="ECO:0007669"/>
    <property type="project" value="TreeGrafter"/>
</dbReference>
<keyword evidence="5" id="KW-0479">Metal-binding</keyword>
<keyword evidence="9" id="KW-0966">Cell projection</keyword>
<dbReference type="SMART" id="SM00562">
    <property type="entry name" value="NDK"/>
    <property type="match status" value="1"/>
</dbReference>
<evidence type="ECO:0000256" key="13">
    <source>
        <dbReference type="RuleBase" id="RU004011"/>
    </source>
</evidence>
<dbReference type="CDD" id="cd22970">
    <property type="entry name" value="DD_NDKH5-like"/>
    <property type="match status" value="1"/>
</dbReference>
<dbReference type="GO" id="GO:0006183">
    <property type="term" value="P:GTP biosynthetic process"/>
    <property type="evidence" value="ECO:0007669"/>
    <property type="project" value="InterPro"/>
</dbReference>
<dbReference type="FunFam" id="1.20.890.10:FF:000008">
    <property type="entry name" value="Nucleoside diphosphate kinase homolog 5"/>
    <property type="match status" value="1"/>
</dbReference>
<dbReference type="PANTHER" id="PTHR46161:SF1">
    <property type="entry name" value="NUCLEOSIDE DIPHOSPHATE KINASE HOMOLOG 5"/>
    <property type="match status" value="1"/>
</dbReference>
<feature type="binding site" evidence="12">
    <location>
        <position position="107"/>
    </location>
    <ligand>
        <name>ATP</name>
        <dbReference type="ChEBI" id="CHEBI:30616"/>
    </ligand>
</feature>
<dbReference type="GO" id="GO:0006241">
    <property type="term" value="P:CTP biosynthetic process"/>
    <property type="evidence" value="ECO:0007669"/>
    <property type="project" value="InterPro"/>
</dbReference>
<feature type="binding site" evidence="12">
    <location>
        <position position="117"/>
    </location>
    <ligand>
        <name>ATP</name>
        <dbReference type="ChEBI" id="CHEBI:30616"/>
    </ligand>
</feature>
<evidence type="ECO:0000256" key="10">
    <source>
        <dbReference type="ARBA" id="ARBA00072632"/>
    </source>
</evidence>
<dbReference type="Gene3D" id="3.30.70.141">
    <property type="entry name" value="Nucleoside diphosphate kinase-like domain"/>
    <property type="match status" value="1"/>
</dbReference>
<keyword evidence="8" id="KW-0546">Nucleotide metabolism</keyword>
<evidence type="ECO:0000313" key="15">
    <source>
        <dbReference type="EnsemblMetazoa" id="SMAR003913-PA"/>
    </source>
</evidence>
<feature type="binding site" evidence="12">
    <location>
        <position position="13"/>
    </location>
    <ligand>
        <name>ATP</name>
        <dbReference type="ChEBI" id="CHEBI:30616"/>
    </ligand>
</feature>
<dbReference type="Gene3D" id="1.20.890.10">
    <property type="entry name" value="cAMP-dependent protein kinase regulatory subunit, dimerization-anchoring domain"/>
    <property type="match status" value="1"/>
</dbReference>
<keyword evidence="4" id="KW-0963">Cytoplasm</keyword>
<dbReference type="GO" id="GO:0016787">
    <property type="term" value="F:hydrolase activity"/>
    <property type="evidence" value="ECO:0007669"/>
    <property type="project" value="UniProtKB-KW"/>
</dbReference>
<dbReference type="FunFam" id="3.30.70.141:FF:000010">
    <property type="entry name" value="Nucleoside diphosphate kinase 7"/>
    <property type="match status" value="1"/>
</dbReference>
<dbReference type="InterPro" id="IPR036850">
    <property type="entry name" value="NDK-like_dom_sf"/>
</dbReference>
<dbReference type="InterPro" id="IPR001564">
    <property type="entry name" value="Nucleoside_diP_kinase"/>
</dbReference>
<dbReference type="Proteomes" id="UP000014500">
    <property type="component" value="Unassembled WGS sequence"/>
</dbReference>
<dbReference type="EnsemblMetazoa" id="SMAR003913-RA">
    <property type="protein sequence ID" value="SMAR003913-PA"/>
    <property type="gene ID" value="SMAR003913"/>
</dbReference>